<dbReference type="AlphaFoldDB" id="A0A653EDZ6"/>
<evidence type="ECO:0000256" key="1">
    <source>
        <dbReference type="ARBA" id="ARBA00010652"/>
    </source>
</evidence>
<dbReference type="Pfam" id="PF00823">
    <property type="entry name" value="PPE"/>
    <property type="match status" value="1"/>
</dbReference>
<dbReference type="PANTHER" id="PTHR46766">
    <property type="entry name" value="GLUTAMINE-RICH PROTEIN 2"/>
    <property type="match status" value="1"/>
</dbReference>
<proteinExistence type="inferred from homology"/>
<dbReference type="GO" id="GO:0052572">
    <property type="term" value="P:response to host immune response"/>
    <property type="evidence" value="ECO:0007669"/>
    <property type="project" value="TreeGrafter"/>
</dbReference>
<comment type="similarity">
    <text evidence="1">Belongs to the mycobacterial PPE family.</text>
</comment>
<evidence type="ECO:0000259" key="2">
    <source>
        <dbReference type="Pfam" id="PF00823"/>
    </source>
</evidence>
<dbReference type="Gene3D" id="1.20.1260.20">
    <property type="entry name" value="PPE superfamily"/>
    <property type="match status" value="1"/>
</dbReference>
<gene>
    <name evidence="4" type="ORF">BIN_B_01038</name>
</gene>
<evidence type="ECO:0000259" key="3">
    <source>
        <dbReference type="Pfam" id="PF18878"/>
    </source>
</evidence>
<reference evidence="4" key="1">
    <citation type="submission" date="2019-05" db="EMBL/GenBank/DDBJ databases">
        <authorList>
            <person name="Naeem R."/>
            <person name="Antony C."/>
            <person name="Guan Q."/>
        </authorList>
    </citation>
    <scope>NUCLEOTIDE SEQUENCE</scope>
    <source>
        <strain evidence="4">2</strain>
    </source>
</reference>
<protein>
    <submittedName>
        <fullName evidence="4">Putative PPE family protein PPE37</fullName>
    </submittedName>
</protein>
<dbReference type="SUPFAM" id="SSF140459">
    <property type="entry name" value="PE/PPE dimer-like"/>
    <property type="match status" value="1"/>
</dbReference>
<dbReference type="PANTHER" id="PTHR46766:SF1">
    <property type="entry name" value="GLUTAMINE-RICH PROTEIN 2"/>
    <property type="match status" value="1"/>
</dbReference>
<dbReference type="Pfam" id="PF18878">
    <property type="entry name" value="PPE-PPW"/>
    <property type="match status" value="1"/>
</dbReference>
<evidence type="ECO:0000313" key="4">
    <source>
        <dbReference type="EMBL" id="VTO95557.1"/>
    </source>
</evidence>
<organism evidence="4">
    <name type="scientific">Mycobacterium riyadhense</name>
    <dbReference type="NCBI Taxonomy" id="486698"/>
    <lineage>
        <taxon>Bacteria</taxon>
        <taxon>Bacillati</taxon>
        <taxon>Actinomycetota</taxon>
        <taxon>Actinomycetes</taxon>
        <taxon>Mycobacteriales</taxon>
        <taxon>Mycobacteriaceae</taxon>
        <taxon>Mycobacterium</taxon>
    </lineage>
</organism>
<accession>A0A653EDZ6</accession>
<dbReference type="InterPro" id="IPR000030">
    <property type="entry name" value="PPE_dom"/>
</dbReference>
<feature type="domain" description="PPE-PPW subfamily C-terminal" evidence="3">
    <location>
        <begin position="426"/>
        <end position="472"/>
    </location>
</feature>
<dbReference type="InterPro" id="IPR043641">
    <property type="entry name" value="PPE-PPW_C"/>
</dbReference>
<feature type="domain" description="PPE" evidence="2">
    <location>
        <begin position="7"/>
        <end position="169"/>
    </location>
</feature>
<dbReference type="InterPro" id="IPR038332">
    <property type="entry name" value="PPE_sf"/>
</dbReference>
<sequence>MVAFPIWFALPPEAHATLLSAGAGPGPMLAAAEAWHALAVQYTDIATELASVLGAIEASSWQGSTAERFVAAHQPFLAWLNQAAAVATAAAAAHEMAAAGYTSALASMPTLAELAANHAVHGALVATNFFGVNTIPIAVNEADYLRMWIQAATAMSVYEAVARDSVAATPTTSPAPAIVTAEAAPAASSFPDPVKIILQALQDFLTFLRNLATETLSGPLGKFVVQVLDWFISFVSGPVFKFMAYLILDPMIYFGPFTPALSPFGMPAALIGLAGIAGIGAVPDAAAPLVAGLHVGGPSRQSLPATVGVTLAGTGAAAPMTTSAPAPATSSAATSPTVTEFGPAQGLYAVSGPDGEGFTPTTRTKGIAGVTADAPAPAAKLPGDHAPASARKSAKLRKSLRQYRFEFLEDDGRITTSDATLTEQAAASHRGVDALGFAGTIPKSAAGQAKGLRQPCSEFANAPQVPMLPHTWSGE</sequence>
<name>A0A653EDZ6_9MYCO</name>
<dbReference type="EMBL" id="LR589068">
    <property type="protein sequence ID" value="VTO95557.1"/>
    <property type="molecule type" value="Genomic_DNA"/>
</dbReference>